<organism evidence="14 15">
    <name type="scientific">Nocardioides scoriae</name>
    <dbReference type="NCBI Taxonomy" id="642780"/>
    <lineage>
        <taxon>Bacteria</taxon>
        <taxon>Bacillati</taxon>
        <taxon>Actinomycetota</taxon>
        <taxon>Actinomycetes</taxon>
        <taxon>Propionibacteriales</taxon>
        <taxon>Nocardioidaceae</taxon>
        <taxon>Nocardioides</taxon>
    </lineage>
</organism>
<evidence type="ECO:0000256" key="9">
    <source>
        <dbReference type="ARBA" id="ARBA00022845"/>
    </source>
</evidence>
<keyword evidence="3 12" id="KW-0820">tRNA-binding</keyword>
<evidence type="ECO:0000256" key="6">
    <source>
        <dbReference type="ARBA" id="ARBA00022741"/>
    </source>
</evidence>
<comment type="domain">
    <text evidence="12">The P-site tRNA interaction motif (PtIM domain) probably interacts with the P-site tRNA(fMet) as well as the 23S rRNA.</text>
</comment>
<evidence type="ECO:0000259" key="13">
    <source>
        <dbReference type="PROSITE" id="PS50893"/>
    </source>
</evidence>
<dbReference type="GO" id="GO:0000049">
    <property type="term" value="F:tRNA binding"/>
    <property type="evidence" value="ECO:0007669"/>
    <property type="project" value="UniProtKB-UniRule"/>
</dbReference>
<comment type="domain">
    <text evidence="12">The arm domain is inserted in the first ABC transporter domain. Probably contacts ribosomal protein L1.</text>
</comment>
<name>A0A1H1LQF2_9ACTN</name>
<feature type="region of interest" description="Arm" evidence="12">
    <location>
        <begin position="94"/>
        <end position="138"/>
    </location>
</feature>
<keyword evidence="2 12" id="KW-0963">Cytoplasm</keyword>
<evidence type="ECO:0000313" key="14">
    <source>
        <dbReference type="EMBL" id="SDR76726.1"/>
    </source>
</evidence>
<dbReference type="InterPro" id="IPR022374">
    <property type="entry name" value="EttA"/>
</dbReference>
<dbReference type="InterPro" id="IPR027417">
    <property type="entry name" value="P-loop_NTPase"/>
</dbReference>
<dbReference type="AlphaFoldDB" id="A0A1H1LQF2"/>
<dbReference type="PROSITE" id="PS00211">
    <property type="entry name" value="ABC_TRANSPORTER_1"/>
    <property type="match status" value="2"/>
</dbReference>
<dbReference type="GO" id="GO:0019843">
    <property type="term" value="F:rRNA binding"/>
    <property type="evidence" value="ECO:0007669"/>
    <property type="project" value="UniProtKB-UniRule"/>
</dbReference>
<feature type="binding site" evidence="12">
    <location>
        <begin position="356"/>
        <end position="363"/>
    </location>
    <ligand>
        <name>ATP</name>
        <dbReference type="ChEBI" id="CHEBI:30616"/>
        <label>2</label>
    </ligand>
</feature>
<comment type="caution">
    <text evidence="12">Lacks conserved residue(s) required for the propagation of feature annotation.</text>
</comment>
<dbReference type="Gene3D" id="3.40.50.300">
    <property type="entry name" value="P-loop containing nucleotide triphosphate hydrolases"/>
    <property type="match status" value="2"/>
</dbReference>
<dbReference type="PANTHER" id="PTHR43858:SF1">
    <property type="entry name" value="ABC TRANSPORTER-RELATED PROTEIN"/>
    <property type="match status" value="1"/>
</dbReference>
<comment type="subunit">
    <text evidence="12">Monomer. Probably contacts ribosomal proteins L1, L5, L33 and S7, the 16S and 23S rRNA and the P-site containing tRNA(fMet).</text>
</comment>
<keyword evidence="10 12" id="KW-0694">RNA-binding</keyword>
<keyword evidence="8 12" id="KW-0067">ATP-binding</keyword>
<dbReference type="Pfam" id="PF00005">
    <property type="entry name" value="ABC_tran"/>
    <property type="match status" value="2"/>
</dbReference>
<proteinExistence type="inferred from homology"/>
<dbReference type="FunFam" id="3.40.50.300:FF:000183">
    <property type="entry name" value="ABC transporter ATP-binding protein yjjK"/>
    <property type="match status" value="1"/>
</dbReference>
<keyword evidence="6 12" id="KW-0547">Nucleotide-binding</keyword>
<keyword evidence="7 12" id="KW-0378">Hydrolase</keyword>
<comment type="catalytic activity">
    <reaction evidence="12">
        <text>ATP + H2O = ADP + phosphate + H(+)</text>
        <dbReference type="Rhea" id="RHEA:13065"/>
        <dbReference type="ChEBI" id="CHEBI:15377"/>
        <dbReference type="ChEBI" id="CHEBI:15378"/>
        <dbReference type="ChEBI" id="CHEBI:30616"/>
        <dbReference type="ChEBI" id="CHEBI:43474"/>
        <dbReference type="ChEBI" id="CHEBI:456216"/>
    </reaction>
</comment>
<dbReference type="Pfam" id="PF12848">
    <property type="entry name" value="ABC_tran_Xtn"/>
    <property type="match status" value="1"/>
</dbReference>
<dbReference type="GO" id="GO:0005737">
    <property type="term" value="C:cytoplasm"/>
    <property type="evidence" value="ECO:0007669"/>
    <property type="project" value="UniProtKB-SubCell"/>
</dbReference>
<feature type="binding site" evidence="12">
    <location>
        <begin position="38"/>
        <end position="45"/>
    </location>
    <ligand>
        <name>ATP</name>
        <dbReference type="ChEBI" id="CHEBI:30616"/>
        <label>1</label>
    </ligand>
</feature>
<feature type="domain" description="ABC transporter" evidence="13">
    <location>
        <begin position="6"/>
        <end position="258"/>
    </location>
</feature>
<dbReference type="CDD" id="cd03221">
    <property type="entry name" value="ABCF_EF-3"/>
    <property type="match status" value="2"/>
</dbReference>
<dbReference type="GO" id="GO:0005524">
    <property type="term" value="F:ATP binding"/>
    <property type="evidence" value="ECO:0007669"/>
    <property type="project" value="UniProtKB-UniRule"/>
</dbReference>
<dbReference type="OrthoDB" id="5592724at2"/>
<evidence type="ECO:0000256" key="11">
    <source>
        <dbReference type="ARBA" id="ARBA00022917"/>
    </source>
</evidence>
<evidence type="ECO:0000256" key="7">
    <source>
        <dbReference type="ARBA" id="ARBA00022801"/>
    </source>
</evidence>
<dbReference type="InterPro" id="IPR017871">
    <property type="entry name" value="ABC_transporter-like_CS"/>
</dbReference>
<dbReference type="InterPro" id="IPR032781">
    <property type="entry name" value="ABC_tran_Xtn"/>
</dbReference>
<dbReference type="GO" id="GO:0045900">
    <property type="term" value="P:negative regulation of translational elongation"/>
    <property type="evidence" value="ECO:0007669"/>
    <property type="project" value="UniProtKB-UniRule"/>
</dbReference>
<dbReference type="PROSITE" id="PS50893">
    <property type="entry name" value="ABC_TRANSPORTER_2"/>
    <property type="match status" value="2"/>
</dbReference>
<keyword evidence="15" id="KW-1185">Reference proteome</keyword>
<keyword evidence="5 12" id="KW-0677">Repeat</keyword>
<evidence type="ECO:0000256" key="5">
    <source>
        <dbReference type="ARBA" id="ARBA00022737"/>
    </source>
</evidence>
<dbReference type="PANTHER" id="PTHR43858">
    <property type="entry name" value="ENERGY-DEPENDENT TRANSLATIONAL THROTTLE PROTEIN ETTA"/>
    <property type="match status" value="1"/>
</dbReference>
<keyword evidence="11 12" id="KW-0648">Protein biosynthesis</keyword>
<evidence type="ECO:0000256" key="12">
    <source>
        <dbReference type="HAMAP-Rule" id="MF_00847"/>
    </source>
</evidence>
<reference evidence="15" key="1">
    <citation type="submission" date="2016-10" db="EMBL/GenBank/DDBJ databases">
        <authorList>
            <person name="Varghese N."/>
            <person name="Submissions S."/>
        </authorList>
    </citation>
    <scope>NUCLEOTIDE SEQUENCE [LARGE SCALE GENOMIC DNA]</scope>
    <source>
        <strain evidence="15">DSM 22127</strain>
    </source>
</reference>
<dbReference type="NCBIfam" id="TIGR03719">
    <property type="entry name" value="ABC_ABC_ChvD"/>
    <property type="match status" value="1"/>
</dbReference>
<comment type="function">
    <text evidence="12">A translation factor that gates the progression of the 70S ribosomal initiation complex (IC, containing tRNA(fMet) in the P-site) into the translation elongation cycle by using a mechanism sensitive to the ATP/ADP ratio. Binds to the 70S ribosome E-site where it modulates the state of the translating ribosome during subunit translocation. ATP hydrolysis probably frees it from the ribosome, which can enter the elongation phase.</text>
</comment>
<dbReference type="NCBIfam" id="NF008775">
    <property type="entry name" value="PRK11819.1"/>
    <property type="match status" value="1"/>
</dbReference>
<evidence type="ECO:0000256" key="4">
    <source>
        <dbReference type="ARBA" id="ARBA00022730"/>
    </source>
</evidence>
<dbReference type="SUPFAM" id="SSF52540">
    <property type="entry name" value="P-loop containing nucleoside triphosphate hydrolases"/>
    <property type="match status" value="2"/>
</dbReference>
<dbReference type="Proteomes" id="UP000198859">
    <property type="component" value="Chromosome I"/>
</dbReference>
<keyword evidence="9 12" id="KW-0810">Translation regulation</keyword>
<evidence type="ECO:0000256" key="10">
    <source>
        <dbReference type="ARBA" id="ARBA00022884"/>
    </source>
</evidence>
<accession>A0A1H1LQF2</accession>
<protein>
    <recommendedName>
        <fullName evidence="12">Energy-dependent translational throttle protein EttA</fullName>
        <ecNumber evidence="12">3.6.1.-</ecNumber>
    </recommendedName>
    <alternativeName>
        <fullName evidence="12">Translational regulatory factor EttA</fullName>
    </alternativeName>
</protein>
<feature type="domain" description="ABC transporter" evidence="13">
    <location>
        <begin position="324"/>
        <end position="540"/>
    </location>
</feature>
<dbReference type="GO" id="GO:0016887">
    <property type="term" value="F:ATP hydrolysis activity"/>
    <property type="evidence" value="ECO:0007669"/>
    <property type="project" value="UniProtKB-UniRule"/>
</dbReference>
<evidence type="ECO:0000256" key="3">
    <source>
        <dbReference type="ARBA" id="ARBA00022555"/>
    </source>
</evidence>
<dbReference type="STRING" id="642780.SAMN04488570_0318"/>
<dbReference type="EMBL" id="LT629757">
    <property type="protein sequence ID" value="SDR76726.1"/>
    <property type="molecule type" value="Genomic_DNA"/>
</dbReference>
<evidence type="ECO:0000256" key="8">
    <source>
        <dbReference type="ARBA" id="ARBA00022840"/>
    </source>
</evidence>
<evidence type="ECO:0000256" key="2">
    <source>
        <dbReference type="ARBA" id="ARBA00022490"/>
    </source>
</evidence>
<dbReference type="SMART" id="SM00382">
    <property type="entry name" value="AAA"/>
    <property type="match status" value="2"/>
</dbReference>
<dbReference type="GO" id="GO:0006412">
    <property type="term" value="P:translation"/>
    <property type="evidence" value="ECO:0007669"/>
    <property type="project" value="UniProtKB-KW"/>
</dbReference>
<dbReference type="InterPro" id="IPR003439">
    <property type="entry name" value="ABC_transporter-like_ATP-bd"/>
</dbReference>
<comment type="similarity">
    <text evidence="1 12">Belongs to the ABC transporter superfamily. ABCF family. Translational throttle EttA subfamily.</text>
</comment>
<dbReference type="GO" id="GO:0043022">
    <property type="term" value="F:ribosome binding"/>
    <property type="evidence" value="ECO:0007669"/>
    <property type="project" value="UniProtKB-UniRule"/>
</dbReference>
<evidence type="ECO:0000256" key="1">
    <source>
        <dbReference type="ARBA" id="ARBA00005868"/>
    </source>
</evidence>
<dbReference type="RefSeq" id="WP_091725359.1">
    <property type="nucleotide sequence ID" value="NZ_LT629757.1"/>
</dbReference>
<dbReference type="EC" id="3.6.1.-" evidence="12"/>
<gene>
    <name evidence="12" type="primary">ettA</name>
    <name evidence="14" type="ORF">SAMN04488570_0318</name>
</gene>
<keyword evidence="4 12" id="KW-0699">rRNA-binding</keyword>
<dbReference type="HAMAP" id="MF_00847">
    <property type="entry name" value="EttA"/>
    <property type="match status" value="1"/>
</dbReference>
<evidence type="ECO:0000313" key="15">
    <source>
        <dbReference type="Proteomes" id="UP000198859"/>
    </source>
</evidence>
<comment type="subcellular location">
    <subcellularLocation>
        <location evidence="12">Cytoplasm</location>
    </subcellularLocation>
    <text evidence="12">Associates with ribosomes and polysomes.</text>
</comment>
<sequence length="560" mass="62074">MAEYVYTLHNVRKAHGDKVVLDNVTLSFLPDAKIGVVGPNGTGKSTLLKIMAGLEQANNGDAMLAPEATVGMLQQEPPLSEGRTVLENVEEAVGEIKAKLDRYNAISEELADPDADYDKLLGEMGDLQTDLDHANAWDLDSRLDQAMDALRCPPPDAIVDQLSGGERRRVALCKLLLQQPDLLLLDEPTNHLDAESVQWLEGHLAGYPGAVLAVTHDRYFLDNVATWILELDRGQTHPYEGNYSTYLETKKDRLKIEGQKDAKRAKMLERELEWVRSNAKARQTKSRSRLARYEEMAAEADRMRKIDTSEINIPAGPRLGDVVLEADHLTKGFGDRILIDDLSFSLPRAGIVGVIGPNGVGKTTLFKMIVDQQQPDAGDLTVGKTVKISYVDQSRGGLDASKNVWEVVSDGLDFIKVANFEMNSRAYVASFGFKGPDQQKKANVLSGGERNRLNLALTLKMGGNMLLLDEPTNDLDVETLSSLEDALLEFPGCAVITSHDRWFLDRTATHILAWEGTADEPGSWFWFEGNFASYEANKIERLGVEAARPHRVTHRRLTRD</sequence>
<dbReference type="FunFam" id="3.40.50.300:FF:000011">
    <property type="entry name" value="Putative ABC transporter ATP-binding component"/>
    <property type="match status" value="1"/>
</dbReference>
<dbReference type="InterPro" id="IPR003593">
    <property type="entry name" value="AAA+_ATPase"/>
</dbReference>